<reference evidence="2 3" key="1">
    <citation type="journal article" date="2013" name="PLoS ONE">
        <title>Predicting the Proteins of Angomonas deanei, Strigomonas culicis and Their Respective Endosymbionts Reveals New Aspects of the Trypanosomatidae Family.</title>
        <authorList>
            <person name="Motta M.C."/>
            <person name="Martins A.C."/>
            <person name="de Souza S.S."/>
            <person name="Catta-Preta C.M."/>
            <person name="Silva R."/>
            <person name="Klein C.C."/>
            <person name="de Almeida L.G."/>
            <person name="de Lima Cunha O."/>
            <person name="Ciapina L.P."/>
            <person name="Brocchi M."/>
            <person name="Colabardini A.C."/>
            <person name="de Araujo Lima B."/>
            <person name="Machado C.R."/>
            <person name="de Almeida Soares C.M."/>
            <person name="Probst C.M."/>
            <person name="de Menezes C.B."/>
            <person name="Thompson C.E."/>
            <person name="Bartholomeu D.C."/>
            <person name="Gradia D.F."/>
            <person name="Pavoni D.P."/>
            <person name="Grisard E.C."/>
            <person name="Fantinatti-Garboggini F."/>
            <person name="Marchini F.K."/>
            <person name="Rodrigues-Luiz G.F."/>
            <person name="Wagner G."/>
            <person name="Goldman G.H."/>
            <person name="Fietto J.L."/>
            <person name="Elias M.C."/>
            <person name="Goldman M.H."/>
            <person name="Sagot M.F."/>
            <person name="Pereira M."/>
            <person name="Stoco P.H."/>
            <person name="de Mendonca-Neto R.P."/>
            <person name="Teixeira S.M."/>
            <person name="Maciel T.E."/>
            <person name="de Oliveira Mendes T.A."/>
            <person name="Urmenyi T.P."/>
            <person name="de Souza W."/>
            <person name="Schenkman S."/>
            <person name="de Vasconcelos A.T."/>
        </authorList>
    </citation>
    <scope>NUCLEOTIDE SEQUENCE [LARGE SCALE GENOMIC DNA]</scope>
</reference>
<sequence>MADALAHSFETLNLADDDDTRDPSKSELSPPSQTAPYYELVVPELCGQLVDEVRVCRAACRDRDAQNESYATQLCNFREAVRGIYRTVMENKRLTVKSMSTQASLESTLVIEPLSRKVKTTASCWNKSIWHAKTLVPFLENWLDRSSIPPVR</sequence>
<evidence type="ECO:0000313" key="2">
    <source>
        <dbReference type="EMBL" id="EPY16635.1"/>
    </source>
</evidence>
<accession>S9V1I3</accession>
<organism evidence="2 3">
    <name type="scientific">Strigomonas culicis</name>
    <dbReference type="NCBI Taxonomy" id="28005"/>
    <lineage>
        <taxon>Eukaryota</taxon>
        <taxon>Discoba</taxon>
        <taxon>Euglenozoa</taxon>
        <taxon>Kinetoplastea</taxon>
        <taxon>Metakinetoplastina</taxon>
        <taxon>Trypanosomatida</taxon>
        <taxon>Trypanosomatidae</taxon>
        <taxon>Strigomonadinae</taxon>
        <taxon>Strigomonas</taxon>
    </lineage>
</organism>
<proteinExistence type="predicted"/>
<feature type="region of interest" description="Disordered" evidence="1">
    <location>
        <begin position="12"/>
        <end position="33"/>
    </location>
</feature>
<dbReference type="EMBL" id="ATMH01010983">
    <property type="protein sequence ID" value="EPY16635.1"/>
    <property type="molecule type" value="Genomic_DNA"/>
</dbReference>
<protein>
    <submittedName>
        <fullName evidence="2">Uncharacterized protein</fullName>
    </submittedName>
</protein>
<evidence type="ECO:0000256" key="1">
    <source>
        <dbReference type="SAM" id="MobiDB-lite"/>
    </source>
</evidence>
<evidence type="ECO:0000313" key="3">
    <source>
        <dbReference type="Proteomes" id="UP000015354"/>
    </source>
</evidence>
<gene>
    <name evidence="2" type="ORF">STCU_11094</name>
</gene>
<dbReference type="Proteomes" id="UP000015354">
    <property type="component" value="Unassembled WGS sequence"/>
</dbReference>
<comment type="caution">
    <text evidence="2">The sequence shown here is derived from an EMBL/GenBank/DDBJ whole genome shotgun (WGS) entry which is preliminary data.</text>
</comment>
<name>S9V1I3_9TRYP</name>
<dbReference type="AlphaFoldDB" id="S9V1I3"/>
<keyword evidence="3" id="KW-1185">Reference proteome</keyword>